<accession>A0A8X6KFW5</accession>
<evidence type="ECO:0000313" key="1">
    <source>
        <dbReference type="EMBL" id="GFS46189.1"/>
    </source>
</evidence>
<dbReference type="Proteomes" id="UP000886998">
    <property type="component" value="Unassembled WGS sequence"/>
</dbReference>
<dbReference type="EMBL" id="BMAV01025963">
    <property type="protein sequence ID" value="GFS46189.1"/>
    <property type="molecule type" value="Genomic_DNA"/>
</dbReference>
<sequence>MSRFNAEQSTRADDRAFGSPKEFCILSVLWGEGGESSPLRENKRSPRAVAHFLSSLFCPVSQNKPLSTPADWQK</sequence>
<evidence type="ECO:0000313" key="2">
    <source>
        <dbReference type="Proteomes" id="UP000886998"/>
    </source>
</evidence>
<name>A0A8X6KFW5_9ARAC</name>
<keyword evidence="2" id="KW-1185">Reference proteome</keyword>
<dbReference type="AlphaFoldDB" id="A0A8X6KFW5"/>
<reference evidence="1" key="1">
    <citation type="submission" date="2020-08" db="EMBL/GenBank/DDBJ databases">
        <title>Multicomponent nature underlies the extraordinary mechanical properties of spider dragline silk.</title>
        <authorList>
            <person name="Kono N."/>
            <person name="Nakamura H."/>
            <person name="Mori M."/>
            <person name="Yoshida Y."/>
            <person name="Ohtoshi R."/>
            <person name="Malay A.D."/>
            <person name="Moran D.A.P."/>
            <person name="Tomita M."/>
            <person name="Numata K."/>
            <person name="Arakawa K."/>
        </authorList>
    </citation>
    <scope>NUCLEOTIDE SEQUENCE</scope>
</reference>
<gene>
    <name evidence="1" type="ORF">TNIN_263121</name>
</gene>
<comment type="caution">
    <text evidence="1">The sequence shown here is derived from an EMBL/GenBank/DDBJ whole genome shotgun (WGS) entry which is preliminary data.</text>
</comment>
<organism evidence="1 2">
    <name type="scientific">Trichonephila inaurata madagascariensis</name>
    <dbReference type="NCBI Taxonomy" id="2747483"/>
    <lineage>
        <taxon>Eukaryota</taxon>
        <taxon>Metazoa</taxon>
        <taxon>Ecdysozoa</taxon>
        <taxon>Arthropoda</taxon>
        <taxon>Chelicerata</taxon>
        <taxon>Arachnida</taxon>
        <taxon>Araneae</taxon>
        <taxon>Araneomorphae</taxon>
        <taxon>Entelegynae</taxon>
        <taxon>Araneoidea</taxon>
        <taxon>Nephilidae</taxon>
        <taxon>Trichonephila</taxon>
        <taxon>Trichonephila inaurata</taxon>
    </lineage>
</organism>
<protein>
    <submittedName>
        <fullName evidence="1">Uncharacterized protein</fullName>
    </submittedName>
</protein>
<proteinExistence type="predicted"/>